<dbReference type="KEGG" id="bic:LMTR13_12240"/>
<accession>A0A1B1UDI1</accession>
<proteinExistence type="predicted"/>
<evidence type="ECO:0000256" key="1">
    <source>
        <dbReference type="SAM" id="MobiDB-lite"/>
    </source>
</evidence>
<protein>
    <submittedName>
        <fullName evidence="2">Type VI secretion protein</fullName>
    </submittedName>
</protein>
<dbReference type="Proteomes" id="UP000092839">
    <property type="component" value="Chromosome"/>
</dbReference>
<reference evidence="2 3" key="1">
    <citation type="submission" date="2016-07" db="EMBL/GenBank/DDBJ databases">
        <title>Complete genome sequence of Bradyrhizobium icense LMTR 13T, a potential inoculant strain isolated from lima bean (Phaseolus lunatus) in Peru.</title>
        <authorList>
            <person name="Ormeno-Orrillo E."/>
            <person name="Duran D."/>
            <person name="Rogel M.A."/>
            <person name="Rey L."/>
            <person name="Imperial J."/>
            <person name="Ruiz-Argueso T."/>
            <person name="Martinez-Romero E."/>
        </authorList>
    </citation>
    <scope>NUCLEOTIDE SEQUENCE [LARGE SCALE GENOMIC DNA]</scope>
    <source>
        <strain evidence="2 3">LMTR 13</strain>
    </source>
</reference>
<feature type="region of interest" description="Disordered" evidence="1">
    <location>
        <begin position="1"/>
        <end position="27"/>
    </location>
</feature>
<gene>
    <name evidence="2" type="ORF">LMTR13_12240</name>
</gene>
<dbReference type="RefSeq" id="WP_065728105.1">
    <property type="nucleotide sequence ID" value="NZ_CP016428.1"/>
</dbReference>
<dbReference type="InterPro" id="IPR021795">
    <property type="entry name" value="DUF3363"/>
</dbReference>
<evidence type="ECO:0000313" key="3">
    <source>
        <dbReference type="Proteomes" id="UP000092839"/>
    </source>
</evidence>
<dbReference type="AlphaFoldDB" id="A0A1B1UDI1"/>
<dbReference type="Pfam" id="PF11843">
    <property type="entry name" value="DUF3363"/>
    <property type="match status" value="1"/>
</dbReference>
<evidence type="ECO:0000313" key="2">
    <source>
        <dbReference type="EMBL" id="ANW00832.1"/>
    </source>
</evidence>
<organism evidence="2 3">
    <name type="scientific">Bradyrhizobium icense</name>
    <dbReference type="NCBI Taxonomy" id="1274631"/>
    <lineage>
        <taxon>Bacteria</taxon>
        <taxon>Pseudomonadati</taxon>
        <taxon>Pseudomonadota</taxon>
        <taxon>Alphaproteobacteria</taxon>
        <taxon>Hyphomicrobiales</taxon>
        <taxon>Nitrobacteraceae</taxon>
        <taxon>Bradyrhizobium</taxon>
    </lineage>
</organism>
<feature type="compositionally biased region" description="Basic and acidic residues" evidence="1">
    <location>
        <begin position="1"/>
        <end position="19"/>
    </location>
</feature>
<dbReference type="EMBL" id="CP016428">
    <property type="protein sequence ID" value="ANW00832.1"/>
    <property type="molecule type" value="Genomic_DNA"/>
</dbReference>
<sequence length="584" mass="64547">MSQRDNDLRVRPGRIRDFGRSSSRPKSFVGQVMRAAKKAGHIGVGFGRGKGGASQSHFGRGRRAALSLSLGSTSRRVVMKARVVRHHGTRFRSATMPKHMAYLKREGVTRDGADARMFDARSDAADERAFAERCEDDRHHFRFIISPEDAAELGDLRAFTRELMTDVARDLGTKLDWIAVDHWNTDNPHVHVLIRGRAEDGRDLVISRDYISRGFRDRAAERVTLELGPRSERDIQSALEREVEAERWTSLDRALRIAADEGAGVADLRPNASGEDSSLRRLMVGRAARLERLGLADQVAPGCWTLKPGIEDKLRDLSIRGDVIKTMHRAMSVVGREPDVSGFALHGEEPADPVLGRLVERGLYDELKGSAYAIVEGIDGRTHHIRFTDIEMTGDAAPGAIVEARSYDDAQGRKRLSLANRSDLSIEAQVTAPGATWIDRQLLARDSIVASSGFGSEVREAMDRRLDYLAGEGLARRQGTRVIYVRDLLNTLRQRELDATVAKLSAETGLPHTPSSEGERIMGVYRQRVTLASGRFAMIDDGLGFQLVPWRPALEQHLDRQVSGVAASGGGVNWSFGRKISLGI</sequence>
<name>A0A1B1UDI1_9BRAD</name>
<keyword evidence="3" id="KW-1185">Reference proteome</keyword>
<dbReference type="STRING" id="1274631.LMTR13_12240"/>
<dbReference type="OrthoDB" id="9809969at2"/>